<accession>A0A2M8LRH9</accession>
<evidence type="ECO:0000313" key="2">
    <source>
        <dbReference type="Proteomes" id="UP000230407"/>
    </source>
</evidence>
<dbReference type="CDD" id="cd07812">
    <property type="entry name" value="SRPBCC"/>
    <property type="match status" value="1"/>
</dbReference>
<dbReference type="InterPro" id="IPR019587">
    <property type="entry name" value="Polyketide_cyclase/dehydratase"/>
</dbReference>
<reference evidence="1 2" key="1">
    <citation type="submission" date="2017-11" db="EMBL/GenBank/DDBJ databases">
        <title>Streptomyces carmine sp. nov., a novel actinomycete isolated from Sophora alopecuroides in Xinjiang, China.</title>
        <authorList>
            <person name="Wang Y."/>
            <person name="Luo X."/>
            <person name="Wan C."/>
            <person name="Zhang L."/>
        </authorList>
    </citation>
    <scope>NUCLEOTIDE SEQUENCE [LARGE SCALE GENOMIC DNA]</scope>
    <source>
        <strain evidence="1 2">TRM SA0054</strain>
    </source>
</reference>
<sequence length="155" mass="17303">MAVRHVFVNRRPERVWGVLSDADRYHEWVVGTQSTVEEDGSWPQVGTTLEYDVGVGRLTVEGHTIVRLCEPPGRLELEASAGRLGSARIAISVRPWGEGSLITMDEHPLRGAVARLHTAPVDMLLQLRHRLMLARLRDVVESGRSEADREAGRHV</sequence>
<dbReference type="EMBL" id="PGGW01000069">
    <property type="protein sequence ID" value="PJE94545.1"/>
    <property type="molecule type" value="Genomic_DNA"/>
</dbReference>
<keyword evidence="2" id="KW-1185">Reference proteome</keyword>
<name>A0A2M8LRH9_9ACTN</name>
<organism evidence="1 2">
    <name type="scientific">Streptomyces carminius</name>
    <dbReference type="NCBI Taxonomy" id="2665496"/>
    <lineage>
        <taxon>Bacteria</taxon>
        <taxon>Bacillati</taxon>
        <taxon>Actinomycetota</taxon>
        <taxon>Actinomycetes</taxon>
        <taxon>Kitasatosporales</taxon>
        <taxon>Streptomycetaceae</taxon>
        <taxon>Streptomyces</taxon>
    </lineage>
</organism>
<protein>
    <submittedName>
        <fullName evidence="1">Polyketide cyclase</fullName>
    </submittedName>
</protein>
<comment type="caution">
    <text evidence="1">The sequence shown here is derived from an EMBL/GenBank/DDBJ whole genome shotgun (WGS) entry which is preliminary data.</text>
</comment>
<dbReference type="AlphaFoldDB" id="A0A2M8LRH9"/>
<dbReference type="InterPro" id="IPR023393">
    <property type="entry name" value="START-like_dom_sf"/>
</dbReference>
<proteinExistence type="predicted"/>
<dbReference type="Gene3D" id="3.30.530.20">
    <property type="match status" value="1"/>
</dbReference>
<dbReference type="RefSeq" id="WP_100205155.1">
    <property type="nucleotide sequence ID" value="NZ_PGGW01000069.1"/>
</dbReference>
<gene>
    <name evidence="1" type="ORF">CUT44_30540</name>
</gene>
<dbReference type="Proteomes" id="UP000230407">
    <property type="component" value="Unassembled WGS sequence"/>
</dbReference>
<evidence type="ECO:0000313" key="1">
    <source>
        <dbReference type="EMBL" id="PJE94545.1"/>
    </source>
</evidence>
<dbReference type="SUPFAM" id="SSF55961">
    <property type="entry name" value="Bet v1-like"/>
    <property type="match status" value="1"/>
</dbReference>
<dbReference type="Pfam" id="PF10604">
    <property type="entry name" value="Polyketide_cyc2"/>
    <property type="match status" value="1"/>
</dbReference>